<dbReference type="FunFam" id="3.40.50.1000:FF:000092">
    <property type="entry name" value="copper-transporting ATPase 1 isoform X2"/>
    <property type="match status" value="1"/>
</dbReference>
<dbReference type="Pfam" id="PF00702">
    <property type="entry name" value="Hydrolase"/>
    <property type="match status" value="1"/>
</dbReference>
<dbReference type="SFLD" id="SFLDF00027">
    <property type="entry name" value="p-type_atpase"/>
    <property type="match status" value="1"/>
</dbReference>
<keyword evidence="18 24" id="KW-0472">Membrane</keyword>
<comment type="catalytic activity">
    <reaction evidence="19">
        <text>Cu(+)(in) + ATP + H2O = Cu(+)(out) + ADP + phosphate + H(+)</text>
        <dbReference type="Rhea" id="RHEA:25792"/>
        <dbReference type="ChEBI" id="CHEBI:15377"/>
        <dbReference type="ChEBI" id="CHEBI:15378"/>
        <dbReference type="ChEBI" id="CHEBI:30616"/>
        <dbReference type="ChEBI" id="CHEBI:43474"/>
        <dbReference type="ChEBI" id="CHEBI:49552"/>
        <dbReference type="ChEBI" id="CHEBI:456216"/>
        <dbReference type="EC" id="7.2.2.8"/>
    </reaction>
</comment>
<evidence type="ECO:0000256" key="20">
    <source>
        <dbReference type="ARBA" id="ARBA00065683"/>
    </source>
</evidence>
<feature type="transmembrane region" description="Helical" evidence="24">
    <location>
        <begin position="526"/>
        <end position="546"/>
    </location>
</feature>
<dbReference type="Gene3D" id="2.70.150.10">
    <property type="entry name" value="Calcium-transporting ATPase, cytoplasmic transduction domain A"/>
    <property type="match status" value="1"/>
</dbReference>
<evidence type="ECO:0000313" key="26">
    <source>
        <dbReference type="Ensembl" id="ENSATEP00000069019.1"/>
    </source>
</evidence>
<evidence type="ECO:0000259" key="25">
    <source>
        <dbReference type="PROSITE" id="PS50846"/>
    </source>
</evidence>
<dbReference type="CDD" id="cd02094">
    <property type="entry name" value="P-type_ATPase_Cu-like"/>
    <property type="match status" value="1"/>
</dbReference>
<evidence type="ECO:0000256" key="23">
    <source>
        <dbReference type="SAM" id="MobiDB-lite"/>
    </source>
</evidence>
<dbReference type="InterPro" id="IPR008250">
    <property type="entry name" value="ATPase_P-typ_transduc_dom_A_sf"/>
</dbReference>
<dbReference type="FunFam" id="2.70.150.10:FF:000002">
    <property type="entry name" value="Copper-transporting ATPase 1, putative"/>
    <property type="match status" value="1"/>
</dbReference>
<dbReference type="AlphaFoldDB" id="A0A7N6BXE9"/>
<dbReference type="InterPro" id="IPR006122">
    <property type="entry name" value="HMA_Cu_ion-bd"/>
</dbReference>
<dbReference type="SUPFAM" id="SSF81653">
    <property type="entry name" value="Calcium ATPase, transduction domain A"/>
    <property type="match status" value="1"/>
</dbReference>
<keyword evidence="14" id="KW-1278">Translocase</keyword>
<keyword evidence="5" id="KW-0813">Transport</keyword>
<dbReference type="GO" id="GO:0005524">
    <property type="term" value="F:ATP binding"/>
    <property type="evidence" value="ECO:0007669"/>
    <property type="project" value="UniProtKB-KW"/>
</dbReference>
<dbReference type="NCBIfam" id="TIGR01494">
    <property type="entry name" value="ATPase_P-type"/>
    <property type="match status" value="1"/>
</dbReference>
<feature type="transmembrane region" description="Helical" evidence="24">
    <location>
        <begin position="1123"/>
        <end position="1143"/>
    </location>
</feature>
<evidence type="ECO:0000256" key="19">
    <source>
        <dbReference type="ARBA" id="ARBA00049289"/>
    </source>
</evidence>
<dbReference type="NCBIfam" id="TIGR00003">
    <property type="entry name" value="copper ion binding protein"/>
    <property type="match status" value="4"/>
</dbReference>
<dbReference type="InterPro" id="IPR059000">
    <property type="entry name" value="ATPase_P-type_domA"/>
</dbReference>
<dbReference type="FunFam" id="3.40.1110.10:FF:000015">
    <property type="entry name" value="ATPase copper transporting beta"/>
    <property type="match status" value="1"/>
</dbReference>
<evidence type="ECO:0000256" key="16">
    <source>
        <dbReference type="ARBA" id="ARBA00023008"/>
    </source>
</evidence>
<dbReference type="Gene3D" id="3.40.1110.10">
    <property type="entry name" value="Calcium-transporting ATPase, cytoplasmic domain N"/>
    <property type="match status" value="1"/>
</dbReference>
<dbReference type="PROSITE" id="PS01047">
    <property type="entry name" value="HMA_1"/>
    <property type="match status" value="3"/>
</dbReference>
<dbReference type="GO" id="GO:0005770">
    <property type="term" value="C:late endosome"/>
    <property type="evidence" value="ECO:0007669"/>
    <property type="project" value="UniProtKB-SubCell"/>
</dbReference>
<keyword evidence="17" id="KW-0406">Ion transport</keyword>
<dbReference type="InterPro" id="IPR023299">
    <property type="entry name" value="ATPase_P-typ_cyto_dom_N"/>
</dbReference>
<dbReference type="PROSITE" id="PS00154">
    <property type="entry name" value="ATPASE_E1_E2"/>
    <property type="match status" value="1"/>
</dbReference>
<evidence type="ECO:0000256" key="5">
    <source>
        <dbReference type="ARBA" id="ARBA00022448"/>
    </source>
</evidence>
<dbReference type="Proteomes" id="UP000265040">
    <property type="component" value="Chromosome 2"/>
</dbReference>
<evidence type="ECO:0000313" key="27">
    <source>
        <dbReference type="Proteomes" id="UP000265040"/>
    </source>
</evidence>
<evidence type="ECO:0000256" key="9">
    <source>
        <dbReference type="ARBA" id="ARBA00022741"/>
    </source>
</evidence>
<evidence type="ECO:0000256" key="6">
    <source>
        <dbReference type="ARBA" id="ARBA00022692"/>
    </source>
</evidence>
<comment type="subcellular location">
    <subcellularLocation>
        <location evidence="1">Golgi apparatus</location>
        <location evidence="1">trans-Golgi network membrane</location>
        <topology evidence="1">Multi-pass membrane protein</topology>
    </subcellularLocation>
    <subcellularLocation>
        <location evidence="2">Late endosome</location>
    </subcellularLocation>
</comment>
<comment type="subunit">
    <text evidence="20">Monomer. Interacts with COMMD1/MURR1. Interacts with DCTN4, in a copper-dependent manner. Interacts with ATOX1. Interacts (via C-terminus) with ZBTB16/PLZF.</text>
</comment>
<dbReference type="InterPro" id="IPR001757">
    <property type="entry name" value="P_typ_ATPase"/>
</dbReference>
<keyword evidence="9" id="KW-0547">Nucleotide-binding</keyword>
<keyword evidence="11" id="KW-0187">Copper transport</keyword>
<gene>
    <name evidence="26" type="primary">ATP7B</name>
</gene>
<dbReference type="GO" id="GO:0055070">
    <property type="term" value="P:copper ion homeostasis"/>
    <property type="evidence" value="ECO:0007669"/>
    <property type="project" value="TreeGrafter"/>
</dbReference>
<dbReference type="PRINTS" id="PR00942">
    <property type="entry name" value="CUATPASEI"/>
</dbReference>
<comment type="similarity">
    <text evidence="3">Belongs to the cation transport ATPase (P-type) (TC 3.A.3) family. Type IB subfamily.</text>
</comment>
<sequence length="1232" mass="132865">MAYDCGSQTELCSPPKSGSRVTFKIPGLSSQHQAQAIESRVSSLNGVLGISLSLPRKLAKVYYDTSVITTKEIALELQTSGFSVESAVQIKVDGMHCQSCVQSIEGQIGELPGVSHIKVSLQDGAALVIFQPLRVTQQELRDKIADMGFDATLFPDDPSGQDISHWEKDILNLSAQTVTVWITGMTCNSCVKSIEGRMSQMAGVQSIAVSLKEEKGTITFDPSLTDPERLRIAIEDMGFDASLEGRYQFDQFSSNYSHPDFVFSFHPESVKSIQSHERSRPVSGPSDPSDLQSPCKAGVSNGTGSQTTSASPDPNAHDAKVQKCFISVMGMTCASCVSNIERNLLKHRGIISVLVSLMAGKAEVKYDSSIIDAAAVTKLIEDLGFGAKLIDDNAVTHGKLDLTITGMTCASCVHNIESKLTTTKGILEASVALATNKAQIQFNPDVLGARDIIKIIQSLGFEASLVKTGFKNNLDHTEEIRQWRNSFLFNLVFGLPVMGLMIYMMVMDSQHQEHGGSMPAEENLLPGLSILNLVFFLLCTPIQIFGGRSFYIQAYRSLKHRTANMDVLIVLATTIAYVYSCVVLIVAMAERASQSPITFFDTPPMLFVFIALGRWLEHVAKSKTSEALAKLMSLQATDATVVTLGPDHSIISEEQVVVELVQRGDTVKVIPGGKFPVDGKVIEGSSMADESLITGEPMPVSKKVGSLVIAGSINAHGALLVEATHVGADTTLSQIVKLVEEAQTSKAPIQQFADRLSGYFVPFIVIVSVLTLVAWLVIGFVNFDIVKKNFPISVVMFDKTGTITNGVPRVTRVLVLWEMARMPLRKILVVVGTAEASSEHPLGMAVSRYCKEELGFDLLGNCQDFQAVPGCGISCRVSNVEHLLQQQSEERFLLPGATTDESSMLSAAEAPSSYSVLIGNREWMRRNGHHIGADVDAAMSSHETKGQTAILVAIDGVLCSMLAIADTVKTESALAVHTLNSMGIEVVMITGDNRRTAKAIAAQVGIRKVFAEVLPSHKVAKVQELQEQGLRVAMVGDGVNDSPALARADVGIAIGTGTDVAIEAADIVLIRNDLLDVVASIELSKKTVRRIRINFVFALIYNLLGIPVAAGVFMPIGLVLQPWMGSAAMAASSVSVVLSSLMLRMYKKTSVEMYEGLARGQMNSLRSSQISTHLGLDGRRRSPALCTREQLDQSHVAPPTLSGQGPSISSGGVEEQDRYSLLDHQAAEDFNV</sequence>
<keyword evidence="13" id="KW-0460">Magnesium</keyword>
<organism evidence="26 27">
    <name type="scientific">Anabas testudineus</name>
    <name type="common">Climbing perch</name>
    <name type="synonym">Anthias testudineus</name>
    <dbReference type="NCBI Taxonomy" id="64144"/>
    <lineage>
        <taxon>Eukaryota</taxon>
        <taxon>Metazoa</taxon>
        <taxon>Chordata</taxon>
        <taxon>Craniata</taxon>
        <taxon>Vertebrata</taxon>
        <taxon>Euteleostomi</taxon>
        <taxon>Actinopterygii</taxon>
        <taxon>Neopterygii</taxon>
        <taxon>Teleostei</taxon>
        <taxon>Neoteleostei</taxon>
        <taxon>Acanthomorphata</taxon>
        <taxon>Anabantaria</taxon>
        <taxon>Anabantiformes</taxon>
        <taxon>Anabantoidei</taxon>
        <taxon>Anabantidae</taxon>
        <taxon>Anabas</taxon>
    </lineage>
</organism>
<dbReference type="SFLD" id="SFLDS00003">
    <property type="entry name" value="Haloacid_Dehalogenase"/>
    <property type="match status" value="1"/>
</dbReference>
<dbReference type="Ensembl" id="ENSATET00000066357.2">
    <property type="protein sequence ID" value="ENSATEP00000069019.1"/>
    <property type="gene ID" value="ENSATEG00000015756.3"/>
</dbReference>
<evidence type="ECO:0000256" key="14">
    <source>
        <dbReference type="ARBA" id="ARBA00022967"/>
    </source>
</evidence>
<dbReference type="InterPro" id="IPR036163">
    <property type="entry name" value="HMA_dom_sf"/>
</dbReference>
<feature type="region of interest" description="Disordered" evidence="23">
    <location>
        <begin position="273"/>
        <end position="317"/>
    </location>
</feature>
<dbReference type="GO" id="GO:0043682">
    <property type="term" value="F:P-type divalent copper transporter activity"/>
    <property type="evidence" value="ECO:0007669"/>
    <property type="project" value="TreeGrafter"/>
</dbReference>
<evidence type="ECO:0000256" key="4">
    <source>
        <dbReference type="ARBA" id="ARBA00012517"/>
    </source>
</evidence>
<evidence type="ECO:0000256" key="15">
    <source>
        <dbReference type="ARBA" id="ARBA00022989"/>
    </source>
</evidence>
<dbReference type="PRINTS" id="PR00119">
    <property type="entry name" value="CATATPASE"/>
</dbReference>
<dbReference type="GeneTree" id="ENSGT00940000155749"/>
<dbReference type="Gene3D" id="3.30.70.100">
    <property type="match status" value="5"/>
</dbReference>
<dbReference type="FunFam" id="1.20.1110.10:FF:000022">
    <property type="entry name" value="copper-transporting ATPase 1 isoform X2"/>
    <property type="match status" value="1"/>
</dbReference>
<feature type="compositionally biased region" description="Polar residues" evidence="23">
    <location>
        <begin position="300"/>
        <end position="312"/>
    </location>
</feature>
<dbReference type="InterPro" id="IPR044492">
    <property type="entry name" value="P_typ_ATPase_HD_dom"/>
</dbReference>
<reference evidence="26" key="2">
    <citation type="submission" date="2025-08" db="UniProtKB">
        <authorList>
            <consortium name="Ensembl"/>
        </authorList>
    </citation>
    <scope>IDENTIFICATION</scope>
</reference>
<keyword evidence="10" id="KW-0967">Endosome</keyword>
<dbReference type="EC" id="7.2.2.8" evidence="4"/>
<dbReference type="SUPFAM" id="SSF55008">
    <property type="entry name" value="HMA, heavy metal-associated domain"/>
    <property type="match status" value="5"/>
</dbReference>
<feature type="domain" description="HMA" evidence="25">
    <location>
        <begin position="176"/>
        <end position="242"/>
    </location>
</feature>
<dbReference type="Pfam" id="PF00403">
    <property type="entry name" value="HMA"/>
    <property type="match status" value="4"/>
</dbReference>
<evidence type="ECO:0000256" key="21">
    <source>
        <dbReference type="ARBA" id="ARBA00074947"/>
    </source>
</evidence>
<feature type="domain" description="HMA" evidence="25">
    <location>
        <begin position="19"/>
        <end position="85"/>
    </location>
</feature>
<keyword evidence="8" id="KW-0677">Repeat</keyword>
<evidence type="ECO:0000256" key="24">
    <source>
        <dbReference type="SAM" id="Phobius"/>
    </source>
</evidence>
<dbReference type="PANTHER" id="PTHR43520">
    <property type="entry name" value="ATP7, ISOFORM B"/>
    <property type="match status" value="1"/>
</dbReference>
<dbReference type="GO" id="GO:0140581">
    <property type="term" value="F:P-type monovalent copper transporter activity"/>
    <property type="evidence" value="ECO:0007669"/>
    <property type="project" value="UniProtKB-EC"/>
</dbReference>
<keyword evidence="7" id="KW-0479">Metal-binding</keyword>
<dbReference type="CDD" id="cd00371">
    <property type="entry name" value="HMA"/>
    <property type="match status" value="4"/>
</dbReference>
<dbReference type="GO" id="GO:0046688">
    <property type="term" value="P:response to copper ion"/>
    <property type="evidence" value="ECO:0007669"/>
    <property type="project" value="UniProtKB-ARBA"/>
</dbReference>
<feature type="domain" description="HMA" evidence="25">
    <location>
        <begin position="322"/>
        <end position="388"/>
    </location>
</feature>
<name>A0A7N6BXE9_ANATE</name>
<dbReference type="GO" id="GO:0005507">
    <property type="term" value="F:copper ion binding"/>
    <property type="evidence" value="ECO:0007669"/>
    <property type="project" value="InterPro"/>
</dbReference>
<feature type="compositionally biased region" description="Polar residues" evidence="23">
    <location>
        <begin position="1201"/>
        <end position="1210"/>
    </location>
</feature>
<dbReference type="InterPro" id="IPR036412">
    <property type="entry name" value="HAD-like_sf"/>
</dbReference>
<feature type="transmembrane region" description="Helical" evidence="24">
    <location>
        <begin position="567"/>
        <end position="589"/>
    </location>
</feature>
<keyword evidence="16" id="KW-0186">Copper</keyword>
<accession>A0A7N6BXE9</accession>
<feature type="region of interest" description="Disordered" evidence="23">
    <location>
        <begin position="1193"/>
        <end position="1216"/>
    </location>
</feature>
<evidence type="ECO:0000256" key="22">
    <source>
        <dbReference type="ARBA" id="ARBA00083608"/>
    </source>
</evidence>
<keyword evidence="12" id="KW-0067">ATP-binding</keyword>
<dbReference type="InterPro" id="IPR018303">
    <property type="entry name" value="ATPase_P-typ_P_site"/>
</dbReference>
<dbReference type="Gene3D" id="3.40.50.1000">
    <property type="entry name" value="HAD superfamily/HAD-like"/>
    <property type="match status" value="1"/>
</dbReference>
<evidence type="ECO:0000256" key="7">
    <source>
        <dbReference type="ARBA" id="ARBA00022723"/>
    </source>
</evidence>
<dbReference type="SFLD" id="SFLDG00002">
    <property type="entry name" value="C1.7:_P-type_atpase_like"/>
    <property type="match status" value="1"/>
</dbReference>
<dbReference type="InterPro" id="IPR023214">
    <property type="entry name" value="HAD_sf"/>
</dbReference>
<evidence type="ECO:0000256" key="10">
    <source>
        <dbReference type="ARBA" id="ARBA00022753"/>
    </source>
</evidence>
<keyword evidence="15 24" id="KW-1133">Transmembrane helix</keyword>
<feature type="domain" description="HMA" evidence="25">
    <location>
        <begin position="398"/>
        <end position="464"/>
    </location>
</feature>
<evidence type="ECO:0000256" key="11">
    <source>
        <dbReference type="ARBA" id="ARBA00022796"/>
    </source>
</evidence>
<dbReference type="InterPro" id="IPR017969">
    <property type="entry name" value="Heavy-metal-associated_CS"/>
</dbReference>
<dbReference type="PROSITE" id="PS50846">
    <property type="entry name" value="HMA_2"/>
    <property type="match status" value="5"/>
</dbReference>
<evidence type="ECO:0000256" key="18">
    <source>
        <dbReference type="ARBA" id="ARBA00023136"/>
    </source>
</evidence>
<evidence type="ECO:0000256" key="8">
    <source>
        <dbReference type="ARBA" id="ARBA00022737"/>
    </source>
</evidence>
<proteinExistence type="inferred from homology"/>
<keyword evidence="27" id="KW-1185">Reference proteome</keyword>
<dbReference type="FunFam" id="3.40.50.1000:FF:000144">
    <property type="entry name" value="copper-transporting ATPase 1 isoform X2"/>
    <property type="match status" value="1"/>
</dbReference>
<feature type="transmembrane region" description="Helical" evidence="24">
    <location>
        <begin position="759"/>
        <end position="783"/>
    </location>
</feature>
<dbReference type="GO" id="GO:0016887">
    <property type="term" value="F:ATP hydrolysis activity"/>
    <property type="evidence" value="ECO:0007669"/>
    <property type="project" value="InterPro"/>
</dbReference>
<dbReference type="Pfam" id="PF00122">
    <property type="entry name" value="E1-E2_ATPase"/>
    <property type="match status" value="1"/>
</dbReference>
<feature type="transmembrane region" description="Helical" evidence="24">
    <location>
        <begin position="487"/>
        <end position="506"/>
    </location>
</feature>
<evidence type="ECO:0000256" key="2">
    <source>
        <dbReference type="ARBA" id="ARBA00004603"/>
    </source>
</evidence>
<protein>
    <recommendedName>
        <fullName evidence="21">Copper-transporting ATPase 2</fullName>
        <ecNumber evidence="4">7.2.2.8</ecNumber>
    </recommendedName>
    <alternativeName>
        <fullName evidence="22">Copper pump 2</fullName>
    </alternativeName>
</protein>
<dbReference type="PRINTS" id="PR00943">
    <property type="entry name" value="CUATPASE"/>
</dbReference>
<dbReference type="InterPro" id="IPR006121">
    <property type="entry name" value="HMA_dom"/>
</dbReference>
<dbReference type="PANTHER" id="PTHR43520:SF30">
    <property type="entry name" value="COPPER-TRANSPORTING ATPASE 2"/>
    <property type="match status" value="1"/>
</dbReference>
<dbReference type="FunFam" id="3.30.70.100:FF:000001">
    <property type="entry name" value="ATPase copper transporting beta"/>
    <property type="match status" value="4"/>
</dbReference>
<keyword evidence="6 24" id="KW-0812">Transmembrane</keyword>
<reference evidence="26" key="1">
    <citation type="submission" date="2021-04" db="EMBL/GenBank/DDBJ databases">
        <authorList>
            <consortium name="Wellcome Sanger Institute Data Sharing"/>
        </authorList>
    </citation>
    <scope>NUCLEOTIDE SEQUENCE [LARGE SCALE GENOMIC DNA]</scope>
</reference>
<evidence type="ECO:0000256" key="17">
    <source>
        <dbReference type="ARBA" id="ARBA00023065"/>
    </source>
</evidence>
<evidence type="ECO:0000256" key="13">
    <source>
        <dbReference type="ARBA" id="ARBA00022842"/>
    </source>
</evidence>
<evidence type="ECO:0000256" key="12">
    <source>
        <dbReference type="ARBA" id="ARBA00022840"/>
    </source>
</evidence>
<evidence type="ECO:0000256" key="1">
    <source>
        <dbReference type="ARBA" id="ARBA00004166"/>
    </source>
</evidence>
<dbReference type="SUPFAM" id="SSF56784">
    <property type="entry name" value="HAD-like"/>
    <property type="match status" value="1"/>
</dbReference>
<feature type="transmembrane region" description="Helical" evidence="24">
    <location>
        <begin position="1095"/>
        <end position="1117"/>
    </location>
</feature>
<dbReference type="GO" id="GO:0032588">
    <property type="term" value="C:trans-Golgi network membrane"/>
    <property type="evidence" value="ECO:0007669"/>
    <property type="project" value="UniProtKB-ARBA"/>
</dbReference>
<evidence type="ECO:0000256" key="3">
    <source>
        <dbReference type="ARBA" id="ARBA00006024"/>
    </source>
</evidence>
<reference evidence="26" key="3">
    <citation type="submission" date="2025-09" db="UniProtKB">
        <authorList>
            <consortium name="Ensembl"/>
        </authorList>
    </citation>
    <scope>IDENTIFICATION</scope>
</reference>
<feature type="domain" description="HMA" evidence="25">
    <location>
        <begin position="86"/>
        <end position="152"/>
    </location>
</feature>